<feature type="transmembrane region" description="Helical" evidence="1">
    <location>
        <begin position="145"/>
        <end position="166"/>
    </location>
</feature>
<accession>A0AA39LXW1</accession>
<sequence>MKIIQVLLFNCLLHYLSGLPTPHMGAPATVERRYNEGRRVIVNPYGDPIVITYSKQVVYDEETLKKLREVGLQQKTEGKKFTLFINYEDVGDKIVATLKEVVEIKDQALEVEQPDNEESNDTVETALTTLVSFLNYLEENPHAEAIFYVALLIIFICLLFCNWILVKRCL</sequence>
<dbReference type="AlphaFoldDB" id="A0AA39LXW1"/>
<keyword evidence="1" id="KW-0472">Membrane</keyword>
<protein>
    <submittedName>
        <fullName evidence="3">Uncharacterized protein</fullName>
    </submittedName>
</protein>
<reference evidence="3" key="1">
    <citation type="submission" date="2023-06" db="EMBL/GenBank/DDBJ databases">
        <title>Genomic analysis of the entomopathogenic nematode Steinernema hermaphroditum.</title>
        <authorList>
            <person name="Schwarz E.M."/>
            <person name="Heppert J.K."/>
            <person name="Baniya A."/>
            <person name="Schwartz H.T."/>
            <person name="Tan C.-H."/>
            <person name="Antoshechkin I."/>
            <person name="Sternberg P.W."/>
            <person name="Goodrich-Blair H."/>
            <person name="Dillman A.R."/>
        </authorList>
    </citation>
    <scope>NUCLEOTIDE SEQUENCE</scope>
    <source>
        <strain evidence="3">PS9179</strain>
        <tissue evidence="3">Whole animal</tissue>
    </source>
</reference>
<keyword evidence="4" id="KW-1185">Reference proteome</keyword>
<evidence type="ECO:0000256" key="1">
    <source>
        <dbReference type="SAM" id="Phobius"/>
    </source>
</evidence>
<proteinExistence type="predicted"/>
<dbReference type="EMBL" id="JAUCMV010000003">
    <property type="protein sequence ID" value="KAK0413329.1"/>
    <property type="molecule type" value="Genomic_DNA"/>
</dbReference>
<comment type="caution">
    <text evidence="3">The sequence shown here is derived from an EMBL/GenBank/DDBJ whole genome shotgun (WGS) entry which is preliminary data.</text>
</comment>
<keyword evidence="1" id="KW-1133">Transmembrane helix</keyword>
<feature type="signal peptide" evidence="2">
    <location>
        <begin position="1"/>
        <end position="18"/>
    </location>
</feature>
<organism evidence="3 4">
    <name type="scientific">Steinernema hermaphroditum</name>
    <dbReference type="NCBI Taxonomy" id="289476"/>
    <lineage>
        <taxon>Eukaryota</taxon>
        <taxon>Metazoa</taxon>
        <taxon>Ecdysozoa</taxon>
        <taxon>Nematoda</taxon>
        <taxon>Chromadorea</taxon>
        <taxon>Rhabditida</taxon>
        <taxon>Tylenchina</taxon>
        <taxon>Panagrolaimomorpha</taxon>
        <taxon>Strongyloidoidea</taxon>
        <taxon>Steinernematidae</taxon>
        <taxon>Steinernema</taxon>
    </lineage>
</organism>
<gene>
    <name evidence="3" type="ORF">QR680_006740</name>
</gene>
<feature type="chain" id="PRO_5041241401" evidence="2">
    <location>
        <begin position="19"/>
        <end position="170"/>
    </location>
</feature>
<dbReference type="Proteomes" id="UP001175271">
    <property type="component" value="Unassembled WGS sequence"/>
</dbReference>
<keyword evidence="2" id="KW-0732">Signal</keyword>
<evidence type="ECO:0000256" key="2">
    <source>
        <dbReference type="SAM" id="SignalP"/>
    </source>
</evidence>
<evidence type="ECO:0000313" key="3">
    <source>
        <dbReference type="EMBL" id="KAK0413329.1"/>
    </source>
</evidence>
<keyword evidence="1" id="KW-0812">Transmembrane</keyword>
<evidence type="ECO:0000313" key="4">
    <source>
        <dbReference type="Proteomes" id="UP001175271"/>
    </source>
</evidence>
<name>A0AA39LXW1_9BILA</name>